<proteinExistence type="predicted"/>
<evidence type="ECO:0000313" key="3">
    <source>
        <dbReference type="Proteomes" id="UP000636800"/>
    </source>
</evidence>
<dbReference type="AlphaFoldDB" id="A0A835P4C3"/>
<name>A0A835P4C3_VANPL</name>
<protein>
    <submittedName>
        <fullName evidence="2">Uncharacterized protein</fullName>
    </submittedName>
</protein>
<evidence type="ECO:0000313" key="2">
    <source>
        <dbReference type="EMBL" id="KAG0446660.1"/>
    </source>
</evidence>
<keyword evidence="3" id="KW-1185">Reference proteome</keyword>
<reference evidence="3 4" key="1">
    <citation type="journal article" date="2020" name="Nat. Food">
        <title>A phased Vanilla planifolia genome enables genetic improvement of flavour and production.</title>
        <authorList>
            <person name="Hasing T."/>
            <person name="Tang H."/>
            <person name="Brym M."/>
            <person name="Khazi F."/>
            <person name="Huang T."/>
            <person name="Chambers A.H."/>
        </authorList>
    </citation>
    <scope>NUCLEOTIDE SEQUENCE [LARGE SCALE GENOMIC DNA]</scope>
    <source>
        <tissue evidence="2">Leaf</tissue>
    </source>
</reference>
<dbReference type="EMBL" id="JADCNM010000562">
    <property type="protein sequence ID" value="KAG0446618.1"/>
    <property type="molecule type" value="Genomic_DNA"/>
</dbReference>
<sequence length="64" mass="7101">MSDLRHADLAVYIISAFWSAGLFHVERVGEGTFDRSSCERWTICGGDWSGEGRTGVRFTVTDTS</sequence>
<dbReference type="EMBL" id="JADCNL010000561">
    <property type="protein sequence ID" value="KAG0446660.1"/>
    <property type="molecule type" value="Genomic_DNA"/>
</dbReference>
<accession>A0A835P4C3</accession>
<comment type="caution">
    <text evidence="2">The sequence shown here is derived from an EMBL/GenBank/DDBJ whole genome shotgun (WGS) entry which is preliminary data.</text>
</comment>
<evidence type="ECO:0000313" key="1">
    <source>
        <dbReference type="EMBL" id="KAG0446618.1"/>
    </source>
</evidence>
<gene>
    <name evidence="2" type="ORF">HPP92_028738</name>
    <name evidence="1" type="ORF">HPP92_028749</name>
</gene>
<organism evidence="2 3">
    <name type="scientific">Vanilla planifolia</name>
    <name type="common">Vanilla</name>
    <dbReference type="NCBI Taxonomy" id="51239"/>
    <lineage>
        <taxon>Eukaryota</taxon>
        <taxon>Viridiplantae</taxon>
        <taxon>Streptophyta</taxon>
        <taxon>Embryophyta</taxon>
        <taxon>Tracheophyta</taxon>
        <taxon>Spermatophyta</taxon>
        <taxon>Magnoliopsida</taxon>
        <taxon>Liliopsida</taxon>
        <taxon>Asparagales</taxon>
        <taxon>Orchidaceae</taxon>
        <taxon>Vanilloideae</taxon>
        <taxon>Vanilleae</taxon>
        <taxon>Vanilla</taxon>
    </lineage>
</organism>
<dbReference type="Proteomes" id="UP000639772">
    <property type="component" value="Unassembled WGS sequence"/>
</dbReference>
<evidence type="ECO:0000313" key="4">
    <source>
        <dbReference type="Proteomes" id="UP000639772"/>
    </source>
</evidence>
<dbReference type="Proteomes" id="UP000636800">
    <property type="component" value="Unassembled WGS sequence"/>
</dbReference>